<comment type="caution">
    <text evidence="2">The sequence shown here is derived from an EMBL/GenBank/DDBJ whole genome shotgun (WGS) entry which is preliminary data.</text>
</comment>
<dbReference type="NCBIfam" id="TIGR04088">
    <property type="entry name" value="cognate_SipW"/>
    <property type="match status" value="1"/>
</dbReference>
<dbReference type="InterPro" id="IPR023833">
    <property type="entry name" value="Signal_pept_SipW-depend-type"/>
</dbReference>
<evidence type="ECO:0000313" key="2">
    <source>
        <dbReference type="EMBL" id="GAA3542093.1"/>
    </source>
</evidence>
<dbReference type="InterPro" id="IPR024006">
    <property type="entry name" value="Alt_signal_exp_actinobact"/>
</dbReference>
<name>A0ABP6VWM7_9ACTN</name>
<organism evidence="2 3">
    <name type="scientific">Nocardioides daeguensis</name>
    <dbReference type="NCBI Taxonomy" id="908359"/>
    <lineage>
        <taxon>Bacteria</taxon>
        <taxon>Bacillati</taxon>
        <taxon>Actinomycetota</taxon>
        <taxon>Actinomycetes</taxon>
        <taxon>Propionibacteriales</taxon>
        <taxon>Nocardioidaceae</taxon>
        <taxon>Nocardioides</taxon>
    </lineage>
</organism>
<reference evidence="3" key="1">
    <citation type="journal article" date="2019" name="Int. J. Syst. Evol. Microbiol.">
        <title>The Global Catalogue of Microorganisms (GCM) 10K type strain sequencing project: providing services to taxonomists for standard genome sequencing and annotation.</title>
        <authorList>
            <consortium name="The Broad Institute Genomics Platform"/>
            <consortium name="The Broad Institute Genome Sequencing Center for Infectious Disease"/>
            <person name="Wu L."/>
            <person name="Ma J."/>
        </authorList>
    </citation>
    <scope>NUCLEOTIDE SEQUENCE [LARGE SCALE GENOMIC DNA]</scope>
    <source>
        <strain evidence="3">JCM 17460</strain>
    </source>
</reference>
<dbReference type="RefSeq" id="WP_218233655.1">
    <property type="nucleotide sequence ID" value="NZ_BAABBB010000018.1"/>
</dbReference>
<evidence type="ECO:0000256" key="1">
    <source>
        <dbReference type="SAM" id="SignalP"/>
    </source>
</evidence>
<feature type="signal peptide" evidence="1">
    <location>
        <begin position="1"/>
        <end position="26"/>
    </location>
</feature>
<dbReference type="NCBIfam" id="TIGR04089">
    <property type="entry name" value="exp_by_SipW_III"/>
    <property type="match status" value="1"/>
</dbReference>
<sequence length="179" mass="18085">MNKTAKGALAAGAAAVLLMGGAGTLAFWTDTATVEGTDIASGHLKLDASSCTTASWLLDDDSVYDGSQLLIPGDTLTKNCNVVVDIAGEHLDQIDLDVTVPTDVTGDQDLIDELSATATVGGGTADNVAVTDGQPLAVAITVTWPYGIEDNDSNVAAGLTAALGDITVVATQDHLNDAN</sequence>
<dbReference type="EMBL" id="BAABBB010000018">
    <property type="protein sequence ID" value="GAA3542093.1"/>
    <property type="molecule type" value="Genomic_DNA"/>
</dbReference>
<protein>
    <recommendedName>
        <fullName evidence="4">Alternate-type signal peptide domain-containing protein</fullName>
    </recommendedName>
</protein>
<keyword evidence="3" id="KW-1185">Reference proteome</keyword>
<accession>A0ABP6VWM7</accession>
<keyword evidence="1" id="KW-0732">Signal</keyword>
<proteinExistence type="predicted"/>
<gene>
    <name evidence="2" type="ORF">GCM10022263_31560</name>
</gene>
<dbReference type="Proteomes" id="UP001500301">
    <property type="component" value="Unassembled WGS sequence"/>
</dbReference>
<evidence type="ECO:0008006" key="4">
    <source>
        <dbReference type="Google" id="ProtNLM"/>
    </source>
</evidence>
<evidence type="ECO:0000313" key="3">
    <source>
        <dbReference type="Proteomes" id="UP001500301"/>
    </source>
</evidence>
<feature type="chain" id="PRO_5045548868" description="Alternate-type signal peptide domain-containing protein" evidence="1">
    <location>
        <begin position="27"/>
        <end position="179"/>
    </location>
</feature>